<dbReference type="Pfam" id="PF13715">
    <property type="entry name" value="CarbopepD_reg_2"/>
    <property type="match status" value="1"/>
</dbReference>
<evidence type="ECO:0000256" key="2">
    <source>
        <dbReference type="ARBA" id="ARBA00022448"/>
    </source>
</evidence>
<keyword evidence="12" id="KW-0675">Receptor</keyword>
<dbReference type="EMBL" id="SBKN01000003">
    <property type="protein sequence ID" value="RXR23022.1"/>
    <property type="molecule type" value="Genomic_DNA"/>
</dbReference>
<keyword evidence="13" id="KW-1185">Reference proteome</keyword>
<feature type="region of interest" description="Disordered" evidence="8">
    <location>
        <begin position="804"/>
        <end position="828"/>
    </location>
</feature>
<dbReference type="InterPro" id="IPR036942">
    <property type="entry name" value="Beta-barrel_TonB_sf"/>
</dbReference>
<keyword evidence="6 7" id="KW-0998">Cell outer membrane</keyword>
<evidence type="ECO:0000259" key="10">
    <source>
        <dbReference type="Pfam" id="PF07715"/>
    </source>
</evidence>
<comment type="similarity">
    <text evidence="7">Belongs to the TonB-dependent receptor family.</text>
</comment>
<evidence type="ECO:0000313" key="13">
    <source>
        <dbReference type="Proteomes" id="UP000289857"/>
    </source>
</evidence>
<evidence type="ECO:0000256" key="1">
    <source>
        <dbReference type="ARBA" id="ARBA00004571"/>
    </source>
</evidence>
<keyword evidence="4 7" id="KW-0812">Transmembrane</keyword>
<dbReference type="OrthoDB" id="8764943at2"/>
<evidence type="ECO:0000256" key="5">
    <source>
        <dbReference type="ARBA" id="ARBA00023136"/>
    </source>
</evidence>
<dbReference type="GO" id="GO:0009279">
    <property type="term" value="C:cell outer membrane"/>
    <property type="evidence" value="ECO:0007669"/>
    <property type="project" value="UniProtKB-SubCell"/>
</dbReference>
<dbReference type="SUPFAM" id="SSF49464">
    <property type="entry name" value="Carboxypeptidase regulatory domain-like"/>
    <property type="match status" value="1"/>
</dbReference>
<evidence type="ECO:0000259" key="11">
    <source>
        <dbReference type="Pfam" id="PF14905"/>
    </source>
</evidence>
<evidence type="ECO:0000256" key="4">
    <source>
        <dbReference type="ARBA" id="ARBA00022692"/>
    </source>
</evidence>
<feature type="domain" description="TonB-dependent receptor plug" evidence="10">
    <location>
        <begin position="153"/>
        <end position="229"/>
    </location>
</feature>
<accession>A0A4Q1KA72</accession>
<dbReference type="Gene3D" id="2.170.130.10">
    <property type="entry name" value="TonB-dependent receptor, plug domain"/>
    <property type="match status" value="1"/>
</dbReference>
<dbReference type="PANTHER" id="PTHR40980">
    <property type="entry name" value="PLUG DOMAIN-CONTAINING PROTEIN"/>
    <property type="match status" value="1"/>
</dbReference>
<feature type="chain" id="PRO_5020862116" evidence="9">
    <location>
        <begin position="21"/>
        <end position="828"/>
    </location>
</feature>
<evidence type="ECO:0000256" key="9">
    <source>
        <dbReference type="SAM" id="SignalP"/>
    </source>
</evidence>
<feature type="compositionally biased region" description="Acidic residues" evidence="8">
    <location>
        <begin position="819"/>
        <end position="828"/>
    </location>
</feature>
<protein>
    <submittedName>
        <fullName evidence="12">TonB-dependent receptor</fullName>
    </submittedName>
</protein>
<dbReference type="Gene3D" id="2.40.170.20">
    <property type="entry name" value="TonB-dependent receptor, beta-barrel domain"/>
    <property type="match status" value="1"/>
</dbReference>
<evidence type="ECO:0000256" key="3">
    <source>
        <dbReference type="ARBA" id="ARBA00022452"/>
    </source>
</evidence>
<comment type="caution">
    <text evidence="12">The sequence shown here is derived from an EMBL/GenBank/DDBJ whole genome shotgun (WGS) entry which is preliminary data.</text>
</comment>
<proteinExistence type="inferred from homology"/>
<dbReference type="Pfam" id="PF14905">
    <property type="entry name" value="OMP_b-brl_3"/>
    <property type="match status" value="1"/>
</dbReference>
<feature type="signal peptide" evidence="9">
    <location>
        <begin position="1"/>
        <end position="20"/>
    </location>
</feature>
<evidence type="ECO:0000313" key="12">
    <source>
        <dbReference type="EMBL" id="RXR23022.1"/>
    </source>
</evidence>
<feature type="domain" description="Outer membrane protein beta-barrel" evidence="11">
    <location>
        <begin position="385"/>
        <end position="799"/>
    </location>
</feature>
<keyword evidence="9" id="KW-0732">Signal</keyword>
<dbReference type="Gene3D" id="2.60.40.1120">
    <property type="entry name" value="Carboxypeptidase-like, regulatory domain"/>
    <property type="match status" value="1"/>
</dbReference>
<comment type="subcellular location">
    <subcellularLocation>
        <location evidence="1 7">Cell outer membrane</location>
        <topology evidence="1 7">Multi-pass membrane protein</topology>
    </subcellularLocation>
</comment>
<dbReference type="Proteomes" id="UP000289857">
    <property type="component" value="Unassembled WGS sequence"/>
</dbReference>
<keyword evidence="5 7" id="KW-0472">Membrane</keyword>
<dbReference type="PROSITE" id="PS52016">
    <property type="entry name" value="TONB_DEPENDENT_REC_3"/>
    <property type="match status" value="1"/>
</dbReference>
<gene>
    <name evidence="12" type="ORF">EQG61_07240</name>
</gene>
<dbReference type="PANTHER" id="PTHR40980:SF4">
    <property type="entry name" value="TONB-DEPENDENT RECEPTOR-LIKE BETA-BARREL DOMAIN-CONTAINING PROTEIN"/>
    <property type="match status" value="1"/>
</dbReference>
<reference evidence="13" key="1">
    <citation type="submission" date="2019-01" db="EMBL/GenBank/DDBJ databases">
        <title>Cytophagaceae bacterium strain CAR-16.</title>
        <authorList>
            <person name="Chen W.-M."/>
        </authorList>
    </citation>
    <scope>NUCLEOTIDE SEQUENCE [LARGE SCALE GENOMIC DNA]</scope>
    <source>
        <strain evidence="13">WWJ-16</strain>
    </source>
</reference>
<organism evidence="12 13">
    <name type="scientific">Flavobacterium stagni</name>
    <dbReference type="NCBI Taxonomy" id="2506421"/>
    <lineage>
        <taxon>Bacteria</taxon>
        <taxon>Pseudomonadati</taxon>
        <taxon>Bacteroidota</taxon>
        <taxon>Flavobacteriia</taxon>
        <taxon>Flavobacteriales</taxon>
        <taxon>Flavobacteriaceae</taxon>
        <taxon>Flavobacterium</taxon>
    </lineage>
</organism>
<sequence length="828" mass="93283">MKIFKIVLTLFVFTSLTAWAQPRSGAQGGGGKKVKITGKVIAKSNNQPLEYTEVRLISTATNKVVTGGLTDAKGEFNIDAPAGNYNVNVEFLSFKPLELKNKSIQEDTNLGTISLEDEATKLDEVVIRKEKTSVEIKLDKKVYNVGQDLMVKGGTVSDVLDNIPSVAVDSDGTISLRGNDNVKILIDGRPSNAINISDALRMIPADAIDKVEVVTNPSARYDAEGGGGILNILLKKGKNNGVNGTIMGTTGIPDNHGLSATLNVKSDEFNFFTNQGYNYRNNPGKAQMDSRYLNADNSTRNYINESRDSDRYSKGYNGNFGFDWFLTKKTTWTNTVNYRKNNGTTEENVDQINLDQFANYTKTVFRDNNEDTKSENVEFASNLLHKFNTDGHKLTVDFSVSKNKDDNDATITNADTQNSPVVINDTYNIQRQNRILLQSDYVLPFGKNKESQFEAGYRGNFLDLLTDYSVFTNGVLDTYFSNVLNYKENVNALYSQLGTKIKKFSFLAGLRYENSNIIVDQQTSQIYKTKNYDNFFPSATVAYEINETSNIAINYSKRINRPRGREINPFSSYSSNINIFQGNPDLNPSKTDAIDFGFLKKWTKLTFNTSMYFNRTVDNVQYVRRESGEFVGTTPVIITTPVNLSKEYRTGFEFTFNYTPYKWWKINTNFNFFRVETIGKYTYVLPSTSTEKTTDFANVATTWSSRITSKITLPGKIDWQTNANYNGPQNTAQGRNLGVFGMNLGFSKDVFKDKATLALNVNDVFNSRKRRFETFIPGQVDANSMMQWRVRQVTLSFTYRFNKTKNDKEQNRPKRNGGDDNDGGDYPG</sequence>
<dbReference type="Pfam" id="PF07715">
    <property type="entry name" value="Plug"/>
    <property type="match status" value="1"/>
</dbReference>
<dbReference type="InterPro" id="IPR039426">
    <property type="entry name" value="TonB-dep_rcpt-like"/>
</dbReference>
<feature type="compositionally biased region" description="Basic and acidic residues" evidence="8">
    <location>
        <begin position="804"/>
        <end position="818"/>
    </location>
</feature>
<dbReference type="SUPFAM" id="SSF56935">
    <property type="entry name" value="Porins"/>
    <property type="match status" value="1"/>
</dbReference>
<evidence type="ECO:0000256" key="8">
    <source>
        <dbReference type="SAM" id="MobiDB-lite"/>
    </source>
</evidence>
<dbReference type="InterPro" id="IPR012910">
    <property type="entry name" value="Plug_dom"/>
</dbReference>
<dbReference type="InterPro" id="IPR008969">
    <property type="entry name" value="CarboxyPept-like_regulatory"/>
</dbReference>
<evidence type="ECO:0000256" key="6">
    <source>
        <dbReference type="ARBA" id="ARBA00023237"/>
    </source>
</evidence>
<dbReference type="InterPro" id="IPR037066">
    <property type="entry name" value="Plug_dom_sf"/>
</dbReference>
<dbReference type="AlphaFoldDB" id="A0A4Q1KA72"/>
<keyword evidence="2 7" id="KW-0813">Transport</keyword>
<name>A0A4Q1KA72_9FLAO</name>
<evidence type="ECO:0000256" key="7">
    <source>
        <dbReference type="PROSITE-ProRule" id="PRU01360"/>
    </source>
</evidence>
<dbReference type="InterPro" id="IPR041700">
    <property type="entry name" value="OMP_b-brl_3"/>
</dbReference>
<keyword evidence="3 7" id="KW-1134">Transmembrane beta strand</keyword>
<dbReference type="RefSeq" id="WP_129461252.1">
    <property type="nucleotide sequence ID" value="NZ_SBKN01000003.1"/>
</dbReference>